<proteinExistence type="predicted"/>
<dbReference type="Proteomes" id="UP001198571">
    <property type="component" value="Unassembled WGS sequence"/>
</dbReference>
<feature type="transmembrane region" description="Helical" evidence="1">
    <location>
        <begin position="70"/>
        <end position="91"/>
    </location>
</feature>
<feature type="transmembrane region" description="Helical" evidence="1">
    <location>
        <begin position="6"/>
        <end position="24"/>
    </location>
</feature>
<evidence type="ECO:0008006" key="4">
    <source>
        <dbReference type="Google" id="ProtNLM"/>
    </source>
</evidence>
<evidence type="ECO:0000256" key="1">
    <source>
        <dbReference type="SAM" id="Phobius"/>
    </source>
</evidence>
<accession>A0ABS8CPX5</accession>
<comment type="caution">
    <text evidence="2">The sequence shown here is derived from an EMBL/GenBank/DDBJ whole genome shotgun (WGS) entry which is preliminary data.</text>
</comment>
<keyword evidence="1" id="KW-1133">Transmembrane helix</keyword>
<reference evidence="2 3" key="1">
    <citation type="submission" date="2020-07" db="EMBL/GenBank/DDBJ databases">
        <title>Pseudogemmobacter sp. nov., isolated from poultry manure in Taiwan.</title>
        <authorList>
            <person name="Lin S.-Y."/>
            <person name="Tang Y.-S."/>
            <person name="Young C.-C."/>
        </authorList>
    </citation>
    <scope>NUCLEOTIDE SEQUENCE [LARGE SCALE GENOMIC DNA]</scope>
    <source>
        <strain evidence="2 3">CC-YST710</strain>
    </source>
</reference>
<gene>
    <name evidence="2" type="ORF">H0485_15670</name>
</gene>
<evidence type="ECO:0000313" key="2">
    <source>
        <dbReference type="EMBL" id="MCB5411429.1"/>
    </source>
</evidence>
<keyword evidence="1" id="KW-0472">Membrane</keyword>
<keyword evidence="1" id="KW-0812">Transmembrane</keyword>
<keyword evidence="3" id="KW-1185">Reference proteome</keyword>
<sequence>MEPMQLLLQLVAGLVGGNAAGAGLKNISMGTALNSIIGLIGGFGGAQILALLGLGGAAAGGGAGFDTAALIQSIVGGGAGGGILVAIVGAIKKTLAR</sequence>
<name>A0ABS8CPX5_9RHOB</name>
<dbReference type="RefSeq" id="WP_226936900.1">
    <property type="nucleotide sequence ID" value="NZ_JACDXX010000016.1"/>
</dbReference>
<organism evidence="2 3">
    <name type="scientific">Pseudogemmobacter faecipullorum</name>
    <dbReference type="NCBI Taxonomy" id="2755041"/>
    <lineage>
        <taxon>Bacteria</taxon>
        <taxon>Pseudomonadati</taxon>
        <taxon>Pseudomonadota</taxon>
        <taxon>Alphaproteobacteria</taxon>
        <taxon>Rhodobacterales</taxon>
        <taxon>Paracoccaceae</taxon>
        <taxon>Pseudogemmobacter</taxon>
    </lineage>
</organism>
<dbReference type="EMBL" id="JACDXX010000016">
    <property type="protein sequence ID" value="MCB5411429.1"/>
    <property type="molecule type" value="Genomic_DNA"/>
</dbReference>
<evidence type="ECO:0000313" key="3">
    <source>
        <dbReference type="Proteomes" id="UP001198571"/>
    </source>
</evidence>
<protein>
    <recommendedName>
        <fullName evidence="4">DNA methyltransferase</fullName>
    </recommendedName>
</protein>
<feature type="transmembrane region" description="Helical" evidence="1">
    <location>
        <begin position="36"/>
        <end position="58"/>
    </location>
</feature>